<dbReference type="AlphaFoldDB" id="A0AAX3J869"/>
<evidence type="ECO:0000313" key="2">
    <source>
        <dbReference type="Proteomes" id="UP000433737"/>
    </source>
</evidence>
<accession>A0AAX3J869</accession>
<comment type="caution">
    <text evidence="1">The sequence shown here is derived from an EMBL/GenBank/DDBJ whole genome shotgun (WGS) entry which is preliminary data.</text>
</comment>
<protein>
    <submittedName>
        <fullName evidence="1">Uncharacterized protein</fullName>
    </submittedName>
</protein>
<evidence type="ECO:0000313" key="1">
    <source>
        <dbReference type="EMBL" id="VXB95541.1"/>
    </source>
</evidence>
<gene>
    <name evidence="1" type="ORF">PANT111_190268</name>
</gene>
<proteinExistence type="predicted"/>
<name>A0AAX3J869_9GAMM</name>
<dbReference type="Proteomes" id="UP000433737">
    <property type="component" value="Unassembled WGS sequence"/>
</dbReference>
<reference evidence="1 2" key="1">
    <citation type="submission" date="2019-10" db="EMBL/GenBank/DDBJ databases">
        <authorList>
            <person name="Karimi E."/>
        </authorList>
    </citation>
    <scope>NUCLEOTIDE SEQUENCE [LARGE SCALE GENOMIC DNA]</scope>
    <source>
        <strain evidence="1">Pantoea sp. 111</strain>
    </source>
</reference>
<sequence>MLHLVSYTKHTTATVNVKLPVSANTAVKTLTLSLLTPCDTYPKLLILKRLITPLNSIIFCYVCFKWF</sequence>
<dbReference type="EMBL" id="CABWMH010000011">
    <property type="protein sequence ID" value="VXB95541.1"/>
    <property type="molecule type" value="Genomic_DNA"/>
</dbReference>
<organism evidence="1 2">
    <name type="scientific">Pantoea brenneri</name>
    <dbReference type="NCBI Taxonomy" id="472694"/>
    <lineage>
        <taxon>Bacteria</taxon>
        <taxon>Pseudomonadati</taxon>
        <taxon>Pseudomonadota</taxon>
        <taxon>Gammaproteobacteria</taxon>
        <taxon>Enterobacterales</taxon>
        <taxon>Erwiniaceae</taxon>
        <taxon>Pantoea</taxon>
    </lineage>
</organism>